<dbReference type="EMBL" id="HBUF01247623">
    <property type="protein sequence ID" value="CAG6678949.1"/>
    <property type="molecule type" value="Transcribed_RNA"/>
</dbReference>
<dbReference type="Pfam" id="PF08168">
    <property type="entry name" value="NOL11_N"/>
    <property type="match status" value="1"/>
</dbReference>
<dbReference type="GO" id="GO:0030490">
    <property type="term" value="P:maturation of SSU-rRNA"/>
    <property type="evidence" value="ECO:0007669"/>
    <property type="project" value="InterPro"/>
</dbReference>
<dbReference type="EMBL" id="HBUF01586680">
    <property type="protein sequence ID" value="CAG6772087.1"/>
    <property type="molecule type" value="Transcribed_RNA"/>
</dbReference>
<dbReference type="EMBL" id="HBUF01247621">
    <property type="protein sequence ID" value="CAG6678947.1"/>
    <property type="molecule type" value="Transcribed_RNA"/>
</dbReference>
<proteinExistence type="predicted"/>
<dbReference type="EMBL" id="HBUF01075703">
    <property type="protein sequence ID" value="CAG6631045.1"/>
    <property type="molecule type" value="Transcribed_RNA"/>
</dbReference>
<dbReference type="GO" id="GO:0003723">
    <property type="term" value="F:RNA binding"/>
    <property type="evidence" value="ECO:0007669"/>
    <property type="project" value="TreeGrafter"/>
</dbReference>
<feature type="domain" description="Nucleolar protein 11 N-terminal" evidence="1">
    <location>
        <begin position="1"/>
        <end position="321"/>
    </location>
</feature>
<dbReference type="EMBL" id="HBUF01347248">
    <property type="protein sequence ID" value="CAG6710613.1"/>
    <property type="molecule type" value="Transcribed_RNA"/>
</dbReference>
<dbReference type="EMBL" id="HBUF01347250">
    <property type="protein sequence ID" value="CAG6710617.1"/>
    <property type="molecule type" value="Transcribed_RNA"/>
</dbReference>
<dbReference type="InterPro" id="IPR042859">
    <property type="entry name" value="NOL11"/>
</dbReference>
<dbReference type="EMBL" id="HBUF01075704">
    <property type="protein sequence ID" value="CAG6631046.1"/>
    <property type="molecule type" value="Transcribed_RNA"/>
</dbReference>
<dbReference type="EMBL" id="HBUF01075702">
    <property type="protein sequence ID" value="CAG6631044.1"/>
    <property type="molecule type" value="Transcribed_RNA"/>
</dbReference>
<dbReference type="EMBL" id="HBUF01586679">
    <property type="protein sequence ID" value="CAG6772086.1"/>
    <property type="molecule type" value="Transcribed_RNA"/>
</dbReference>
<organism evidence="2">
    <name type="scientific">Cacopsylla melanoneura</name>
    <dbReference type="NCBI Taxonomy" id="428564"/>
    <lineage>
        <taxon>Eukaryota</taxon>
        <taxon>Metazoa</taxon>
        <taxon>Ecdysozoa</taxon>
        <taxon>Arthropoda</taxon>
        <taxon>Hexapoda</taxon>
        <taxon>Insecta</taxon>
        <taxon>Pterygota</taxon>
        <taxon>Neoptera</taxon>
        <taxon>Paraneoptera</taxon>
        <taxon>Hemiptera</taxon>
        <taxon>Sternorrhyncha</taxon>
        <taxon>Psylloidea</taxon>
        <taxon>Psyllidae</taxon>
        <taxon>Psyllinae</taxon>
        <taxon>Cacopsylla</taxon>
    </lineage>
</organism>
<evidence type="ECO:0000313" key="2">
    <source>
        <dbReference type="EMBL" id="CAG6631045.1"/>
    </source>
</evidence>
<sequence length="540" mass="61724">MVKVKSCLSLCPIPDPKSFLGLSQDRVPESLIVTLGRNLVLRTKTTDMQQLTSWNIRDHLTSPVVYDTYEDRYIGIFNHSFVKYWSENEQNYEKAKKYKFTSKLHSIVTQEDAESLLVYTNGYVQPFNTAIHSRKQTIIPVIEPDESIVDAHLCGLNLVALIVSCEIKKEWHNKLYLVSTSDEIKSVQIELKNRNLTLVSHGVFVSETESTLITFWSDGNICSSRLGLQSVPEIPGTVIMNIKSIKTTQPIALQSINSNLLVLYGCDPGEEGALLLVVDTRLRAVVCRQYFKMYTKPPRLWVFQNNIVLSMGQYLALVPFQMTSQLLDTRIKTQLPDEQSTKTVHWEESDMEQEEKAVAYETHEDKFRTIIDLEKDTEATLLNTLDSCAEVPDSCLLLCIKAILKNSTPTGTELLLKVLSFPPPKSVNFKKEFDFEASVELLTRILDTGFALFNVHTSEWTTCIIDAYYHRFLLCDDKKIQELLQELHSIVQLEVNALLELSEIKPKLERRLDLLKKTKNDDGFNHSSSKSYSYEIVKLY</sequence>
<dbReference type="PANTHER" id="PTHR15633">
    <property type="entry name" value="NUCLEOLAR PROTEIN 11"/>
    <property type="match status" value="1"/>
</dbReference>
<accession>A0A8D8QFZ7</accession>
<protein>
    <submittedName>
        <fullName evidence="2">Nucleolar protein 11-like</fullName>
    </submittedName>
</protein>
<evidence type="ECO:0000259" key="1">
    <source>
        <dbReference type="Pfam" id="PF08168"/>
    </source>
</evidence>
<dbReference type="EMBL" id="HBUF01586681">
    <property type="protein sequence ID" value="CAG6772088.1"/>
    <property type="molecule type" value="Transcribed_RNA"/>
</dbReference>
<reference evidence="2" key="1">
    <citation type="submission" date="2021-05" db="EMBL/GenBank/DDBJ databases">
        <authorList>
            <person name="Alioto T."/>
            <person name="Alioto T."/>
            <person name="Gomez Garrido J."/>
        </authorList>
    </citation>
    <scope>NUCLEOTIDE SEQUENCE</scope>
</reference>
<dbReference type="GO" id="GO:0005730">
    <property type="term" value="C:nucleolus"/>
    <property type="evidence" value="ECO:0007669"/>
    <property type="project" value="TreeGrafter"/>
</dbReference>
<dbReference type="EMBL" id="HBUF01347249">
    <property type="protein sequence ID" value="CAG6710615.1"/>
    <property type="molecule type" value="Transcribed_RNA"/>
</dbReference>
<dbReference type="EMBL" id="HBUF01247622">
    <property type="protein sequence ID" value="CAG6678948.1"/>
    <property type="molecule type" value="Transcribed_RNA"/>
</dbReference>
<dbReference type="PANTHER" id="PTHR15633:SF2">
    <property type="entry name" value="NUCLEOLAR PROTEIN 11"/>
    <property type="match status" value="1"/>
</dbReference>
<dbReference type="InterPro" id="IPR012584">
    <property type="entry name" value="NOL11_N"/>
</dbReference>
<name>A0A8D8QFZ7_9HEMI</name>
<dbReference type="AlphaFoldDB" id="A0A8D8QFZ7"/>